<feature type="transmembrane region" description="Helical" evidence="8">
    <location>
        <begin position="195"/>
        <end position="217"/>
    </location>
</feature>
<feature type="transmembrane region" description="Helical" evidence="8">
    <location>
        <begin position="134"/>
        <end position="156"/>
    </location>
</feature>
<dbReference type="Pfam" id="PF07690">
    <property type="entry name" value="MFS_1"/>
    <property type="match status" value="1"/>
</dbReference>
<comment type="similarity">
    <text evidence="2">Belongs to the major facilitator superfamily.</text>
</comment>
<feature type="transmembrane region" description="Helical" evidence="8">
    <location>
        <begin position="39"/>
        <end position="59"/>
    </location>
</feature>
<keyword evidence="7 8" id="KW-0472">Membrane</keyword>
<proteinExistence type="inferred from homology"/>
<dbReference type="PANTHER" id="PTHR43271">
    <property type="entry name" value="BLL2771 PROTEIN"/>
    <property type="match status" value="1"/>
</dbReference>
<keyword evidence="5 8" id="KW-0812">Transmembrane</keyword>
<dbReference type="GO" id="GO:0005886">
    <property type="term" value="C:plasma membrane"/>
    <property type="evidence" value="ECO:0007669"/>
    <property type="project" value="UniProtKB-SubCell"/>
</dbReference>
<dbReference type="InterPro" id="IPR020846">
    <property type="entry name" value="MFS_dom"/>
</dbReference>
<feature type="transmembrane region" description="Helical" evidence="8">
    <location>
        <begin position="79"/>
        <end position="97"/>
    </location>
</feature>
<dbReference type="KEGG" id="scy:SCATT_37770"/>
<feature type="transmembrane region" description="Helical" evidence="8">
    <location>
        <begin position="312"/>
        <end position="333"/>
    </location>
</feature>
<dbReference type="HOGENOM" id="CLU_001265_19_3_11"/>
<dbReference type="AlphaFoldDB" id="G8X316"/>
<evidence type="ECO:0000256" key="1">
    <source>
        <dbReference type="ARBA" id="ARBA00004651"/>
    </source>
</evidence>
<evidence type="ECO:0000313" key="10">
    <source>
        <dbReference type="EMBL" id="AEW96148.1"/>
    </source>
</evidence>
<evidence type="ECO:0000256" key="5">
    <source>
        <dbReference type="ARBA" id="ARBA00022692"/>
    </source>
</evidence>
<dbReference type="PANTHER" id="PTHR43271:SF1">
    <property type="entry name" value="INNER MEMBRANE TRANSPORT PROTEIN YNFM"/>
    <property type="match status" value="1"/>
</dbReference>
<dbReference type="PATRIC" id="fig|1003195.29.peg.3772"/>
<feature type="transmembrane region" description="Helical" evidence="8">
    <location>
        <begin position="168"/>
        <end position="189"/>
    </location>
</feature>
<feature type="transmembrane region" description="Helical" evidence="8">
    <location>
        <begin position="281"/>
        <end position="300"/>
    </location>
</feature>
<dbReference type="SUPFAM" id="SSF103473">
    <property type="entry name" value="MFS general substrate transporter"/>
    <property type="match status" value="1"/>
</dbReference>
<evidence type="ECO:0000256" key="4">
    <source>
        <dbReference type="ARBA" id="ARBA00022475"/>
    </source>
</evidence>
<feature type="transmembrane region" description="Helical" evidence="8">
    <location>
        <begin position="249"/>
        <end position="269"/>
    </location>
</feature>
<evidence type="ECO:0000256" key="6">
    <source>
        <dbReference type="ARBA" id="ARBA00022989"/>
    </source>
</evidence>
<dbReference type="eggNOG" id="COG2814">
    <property type="taxonomic scope" value="Bacteria"/>
</dbReference>
<feature type="transmembrane region" description="Helical" evidence="8">
    <location>
        <begin position="398"/>
        <end position="419"/>
    </location>
</feature>
<feature type="transmembrane region" description="Helical" evidence="8">
    <location>
        <begin position="109"/>
        <end position="128"/>
    </location>
</feature>
<accession>G8X316</accession>
<feature type="transmembrane region" description="Helical" evidence="8">
    <location>
        <begin position="339"/>
        <end position="358"/>
    </location>
</feature>
<comment type="subcellular location">
    <subcellularLocation>
        <location evidence="1">Cell membrane</location>
        <topology evidence="1">Multi-pass membrane protein</topology>
    </subcellularLocation>
</comment>
<evidence type="ECO:0000256" key="3">
    <source>
        <dbReference type="ARBA" id="ARBA00022448"/>
    </source>
</evidence>
<sequence length="429" mass="43843">MHWTHQYHRRSVEHMSPADTRASVPAVDADAKLLPGTPAYRRAIVALFAAGTATFLLLYSTQGLLPVISDELRVTPAQASLTVSMTTAGLAVALIPLSALSERFGRTPVMAASVFCAALIGLAVPWSPNLAVLVALRTLQGVALAGLPATAMAYLAEEVSTKAIASAIGLYVAGNSIGGMASRVIAGFVAQFAGWRVALLVLGVLSLACAVAFRLLVPPARCFTPARISPRALARTVGGHLGNPLLVRLYLLGMLFMAVFGSVYTVLGYRLTAAPFRLPEGLVGSIFLVYLVGTASSAAAGRLVSRLGRRGALHVGTAAVAAGLLLTFCDALAAVLGGLVLITAGFFVGHAVASGAVGHTATAARAQASALYLTAYYIGNSVGGTVGAAAYHGAGWPATVLVGLAAMACAAGVTLYGALRERRAAVPVR</sequence>
<dbReference type="EMBL" id="CP003219">
    <property type="protein sequence ID" value="AEW96148.1"/>
    <property type="molecule type" value="Genomic_DNA"/>
</dbReference>
<evidence type="ECO:0000256" key="7">
    <source>
        <dbReference type="ARBA" id="ARBA00023136"/>
    </source>
</evidence>
<evidence type="ECO:0000259" key="9">
    <source>
        <dbReference type="PROSITE" id="PS50850"/>
    </source>
</evidence>
<dbReference type="GO" id="GO:0022857">
    <property type="term" value="F:transmembrane transporter activity"/>
    <property type="evidence" value="ECO:0007669"/>
    <property type="project" value="InterPro"/>
</dbReference>
<dbReference type="InterPro" id="IPR036259">
    <property type="entry name" value="MFS_trans_sf"/>
</dbReference>
<feature type="transmembrane region" description="Helical" evidence="8">
    <location>
        <begin position="370"/>
        <end position="392"/>
    </location>
</feature>
<protein>
    <submittedName>
        <fullName evidence="10">Major facilitator superfamily MFS_1</fullName>
    </submittedName>
</protein>
<reference evidence="11" key="1">
    <citation type="submission" date="2011-12" db="EMBL/GenBank/DDBJ databases">
        <title>Complete genome sequence of Streptomyces cattleya strain DSM 46488.</title>
        <authorList>
            <person name="Ou H.-Y."/>
            <person name="Li P."/>
            <person name="Zhao C."/>
            <person name="O'Hagan D."/>
            <person name="Deng Z."/>
        </authorList>
    </citation>
    <scope>NUCLEOTIDE SEQUENCE [LARGE SCALE GENOMIC DNA]</scope>
    <source>
        <strain evidence="11">ATCC 35852 / DSM 46488 / JCM 4925 / NBRC 14057 / NRRL 8057</strain>
    </source>
</reference>
<evidence type="ECO:0000313" key="11">
    <source>
        <dbReference type="Proteomes" id="UP000007842"/>
    </source>
</evidence>
<keyword evidence="4" id="KW-1003">Cell membrane</keyword>
<dbReference type="Gene3D" id="1.20.1250.20">
    <property type="entry name" value="MFS general substrate transporter like domains"/>
    <property type="match status" value="1"/>
</dbReference>
<keyword evidence="3" id="KW-0813">Transport</keyword>
<dbReference type="PROSITE" id="PS50850">
    <property type="entry name" value="MFS"/>
    <property type="match status" value="1"/>
</dbReference>
<dbReference type="InterPro" id="IPR011701">
    <property type="entry name" value="MFS"/>
</dbReference>
<organism evidence="10 11">
    <name type="scientific">Streptantibioticus cattleyicolor (strain ATCC 35852 / DSM 46488 / JCM 4925 / NBRC 14057 / NRRL 8057)</name>
    <name type="common">Streptomyces cattleya</name>
    <dbReference type="NCBI Taxonomy" id="1003195"/>
    <lineage>
        <taxon>Bacteria</taxon>
        <taxon>Bacillati</taxon>
        <taxon>Actinomycetota</taxon>
        <taxon>Actinomycetes</taxon>
        <taxon>Kitasatosporales</taxon>
        <taxon>Streptomycetaceae</taxon>
        <taxon>Streptantibioticus</taxon>
    </lineage>
</organism>
<feature type="domain" description="Major facilitator superfamily (MFS) profile" evidence="9">
    <location>
        <begin position="39"/>
        <end position="423"/>
    </location>
</feature>
<name>G8X316_STREN</name>
<gene>
    <name evidence="10" type="ordered locus">SCATT_37770</name>
</gene>
<dbReference type="CDD" id="cd17324">
    <property type="entry name" value="MFS_NepI_like"/>
    <property type="match status" value="1"/>
</dbReference>
<dbReference type="Proteomes" id="UP000007842">
    <property type="component" value="Chromosome"/>
</dbReference>
<evidence type="ECO:0000256" key="8">
    <source>
        <dbReference type="SAM" id="Phobius"/>
    </source>
</evidence>
<keyword evidence="6 8" id="KW-1133">Transmembrane helix</keyword>
<keyword evidence="11" id="KW-1185">Reference proteome</keyword>
<evidence type="ECO:0000256" key="2">
    <source>
        <dbReference type="ARBA" id="ARBA00008335"/>
    </source>
</evidence>